<evidence type="ECO:0000313" key="5">
    <source>
        <dbReference type="Proteomes" id="UP000595198"/>
    </source>
</evidence>
<feature type="region of interest" description="Disordered" evidence="1">
    <location>
        <begin position="59"/>
        <end position="107"/>
    </location>
</feature>
<dbReference type="AlphaFoldDB" id="A0AB37GHP6"/>
<reference evidence="4 5" key="1">
    <citation type="submission" date="2020-12" db="EMBL/GenBank/DDBJ databases">
        <title>FDA dAtabase for Regulatory Grade micrObial Sequences (FDA-ARGOS): Supporting development and validation of Infectious Disease Dx tests.</title>
        <authorList>
            <person name="Sproer C."/>
            <person name="Gronow S."/>
            <person name="Severitt S."/>
            <person name="Schroder I."/>
            <person name="Tallon L."/>
            <person name="Sadzewicz L."/>
            <person name="Zhao X."/>
            <person name="Boylan J."/>
            <person name="Ott S."/>
            <person name="Bowen H."/>
            <person name="Vavikolanu K."/>
            <person name="Mehta A."/>
            <person name="Aluvathingal J."/>
            <person name="Nadendla S."/>
            <person name="Lowell S."/>
            <person name="Myers T."/>
            <person name="Yan Y."/>
            <person name="Sichtig H."/>
        </authorList>
    </citation>
    <scope>NUCLEOTIDE SEQUENCE [LARGE SCALE GENOMIC DNA]</scope>
    <source>
        <strain evidence="2 4">FDAARGOS_938</strain>
        <strain evidence="3 5">FDAARGOS_991</strain>
    </source>
</reference>
<keyword evidence="5" id="KW-1185">Reference proteome</keyword>
<evidence type="ECO:0000313" key="3">
    <source>
        <dbReference type="EMBL" id="QQB82980.1"/>
    </source>
</evidence>
<feature type="compositionally biased region" description="Basic and acidic residues" evidence="1">
    <location>
        <begin position="98"/>
        <end position="107"/>
    </location>
</feature>
<organism evidence="2 4">
    <name type="scientific">Corynebacterium amycolatum</name>
    <dbReference type="NCBI Taxonomy" id="43765"/>
    <lineage>
        <taxon>Bacteria</taxon>
        <taxon>Bacillati</taxon>
        <taxon>Actinomycetota</taxon>
        <taxon>Actinomycetes</taxon>
        <taxon>Mycobacteriales</taxon>
        <taxon>Corynebacteriaceae</taxon>
        <taxon>Corynebacterium</taxon>
    </lineage>
</organism>
<dbReference type="EMBL" id="CP065628">
    <property type="protein sequence ID" value="QPR31102.1"/>
    <property type="molecule type" value="Genomic_DNA"/>
</dbReference>
<dbReference type="RefSeq" id="WP_197914926.1">
    <property type="nucleotide sequence ID" value="NZ_CP065628.1"/>
</dbReference>
<sequence length="107" mass="11433">MFQSNCALVAVVEGEAIRYDLGEPMKSSLKHQTFLRISATRVAVVGAVATGAAFGLAACGDSDDVDPAPVETTTVTSTEELDDDRDDGDRDDDDDDRDDGHDDRVNN</sequence>
<name>A0AB37GHP6_CORAY</name>
<protein>
    <submittedName>
        <fullName evidence="2">Uncharacterized protein</fullName>
    </submittedName>
</protein>
<accession>A0AB37GHP6</accession>
<dbReference type="EMBL" id="CP066023">
    <property type="protein sequence ID" value="QQB82980.1"/>
    <property type="molecule type" value="Genomic_DNA"/>
</dbReference>
<feature type="compositionally biased region" description="Acidic residues" evidence="1">
    <location>
        <begin position="79"/>
        <end position="97"/>
    </location>
</feature>
<proteinExistence type="predicted"/>
<evidence type="ECO:0000313" key="2">
    <source>
        <dbReference type="EMBL" id="QPR31102.1"/>
    </source>
</evidence>
<gene>
    <name evidence="2" type="ORF">I6G95_01050</name>
    <name evidence="3" type="ORF">I6H48_01645</name>
</gene>
<dbReference type="Proteomes" id="UP000594774">
    <property type="component" value="Chromosome"/>
</dbReference>
<evidence type="ECO:0000313" key="4">
    <source>
        <dbReference type="Proteomes" id="UP000594774"/>
    </source>
</evidence>
<evidence type="ECO:0000256" key="1">
    <source>
        <dbReference type="SAM" id="MobiDB-lite"/>
    </source>
</evidence>
<dbReference type="Proteomes" id="UP000595198">
    <property type="component" value="Chromosome"/>
</dbReference>